<dbReference type="Pfam" id="PF02371">
    <property type="entry name" value="Transposase_20"/>
    <property type="match status" value="1"/>
</dbReference>
<dbReference type="InterPro" id="IPR002525">
    <property type="entry name" value="Transp_IS110-like_N"/>
</dbReference>
<evidence type="ECO:0000259" key="1">
    <source>
        <dbReference type="Pfam" id="PF01548"/>
    </source>
</evidence>
<keyword evidence="3" id="KW-0614">Plasmid</keyword>
<dbReference type="RefSeq" id="WP_179028225.1">
    <property type="nucleotide sequence ID" value="NZ_CP058351.1"/>
</dbReference>
<geneLocation type="plasmid" evidence="3 4">
    <name>pPRADMK78_01</name>
</geneLocation>
<dbReference type="NCBIfam" id="NF033542">
    <property type="entry name" value="transpos_IS110"/>
    <property type="match status" value="1"/>
</dbReference>
<accession>A0ABX6QTJ5</accession>
<organism evidence="3 4">
    <name type="scientific">Peteryoungia desertarenae</name>
    <dbReference type="NCBI Taxonomy" id="1813451"/>
    <lineage>
        <taxon>Bacteria</taxon>
        <taxon>Pseudomonadati</taxon>
        <taxon>Pseudomonadota</taxon>
        <taxon>Alphaproteobacteria</taxon>
        <taxon>Hyphomicrobiales</taxon>
        <taxon>Rhizobiaceae</taxon>
        <taxon>Peteryoungia</taxon>
    </lineage>
</organism>
<proteinExistence type="predicted"/>
<dbReference type="PANTHER" id="PTHR33055">
    <property type="entry name" value="TRANSPOSASE FOR INSERTION SEQUENCE ELEMENT IS1111A"/>
    <property type="match status" value="1"/>
</dbReference>
<name>A0ABX6QTJ5_9HYPH</name>
<dbReference type="Pfam" id="PF01548">
    <property type="entry name" value="DEDD_Tnp_IS110"/>
    <property type="match status" value="1"/>
</dbReference>
<evidence type="ECO:0000313" key="3">
    <source>
        <dbReference type="EMBL" id="QLF71773.1"/>
    </source>
</evidence>
<sequence length="431" mass="49208">MAKVEHTSDACVLVGIDISKHRHEVLIAAPGKTRRRRLTITNTTDDFQRLIGILREYNMQVRIGFEATGNYHRVLMYHLGVAGFDLKLVSSVALARTREALHNSWDKNDPKDAQVILHMLQIGAVQIFQDPMVAGTNDIQELSKTHDAVSRAKTELWHRILTHYLPLYFPEAERFHRSSRSDWFLAFLEMFPSPHMISAMSKEQFIKAAWDVVGRKVEKTRMLSDVYETAKASTGLPVSPESDAIRMFRMMLAEGRSLIRQRNAIEDRAVELLADRPDYQLLCTIPGIGPINALTVLAETGDLRRFRHHRQFLKFCGMDLATVQSGMFRGRSKISKYGNARLRRTLWLAAQTAVLHKANGFRDKFERYIAQDRHNPDLRRKAYTAIAAKMARTIHAVIKSGESYRPFFEGTSPGGRTPLWRAVEAGSRPRR</sequence>
<dbReference type="Proteomes" id="UP000308530">
    <property type="component" value="Plasmid pPRADMK78_01"/>
</dbReference>
<dbReference type="InterPro" id="IPR047650">
    <property type="entry name" value="Transpos_IS110"/>
</dbReference>
<feature type="domain" description="Transposase IS110-like N-terminal" evidence="1">
    <location>
        <begin position="14"/>
        <end position="170"/>
    </location>
</feature>
<dbReference type="EMBL" id="CP058351">
    <property type="protein sequence ID" value="QLF71773.1"/>
    <property type="molecule type" value="Genomic_DNA"/>
</dbReference>
<evidence type="ECO:0000313" key="4">
    <source>
        <dbReference type="Proteomes" id="UP000308530"/>
    </source>
</evidence>
<gene>
    <name evidence="3" type="ORF">FE840_019325</name>
</gene>
<keyword evidence="4" id="KW-1185">Reference proteome</keyword>
<reference evidence="3 4" key="1">
    <citation type="submission" date="2020-06" db="EMBL/GenBank/DDBJ databases">
        <title>Genome sequence of Rhizobium sp strain ADMK78.</title>
        <authorList>
            <person name="Rahi P."/>
        </authorList>
    </citation>
    <scope>NUCLEOTIDE SEQUENCE [LARGE SCALE GENOMIC DNA]</scope>
    <source>
        <strain evidence="3 4">ADMK78</strain>
        <plasmid evidence="3 4">pPRADMK78_01</plasmid>
    </source>
</reference>
<dbReference type="InterPro" id="IPR003346">
    <property type="entry name" value="Transposase_20"/>
</dbReference>
<protein>
    <submittedName>
        <fullName evidence="3">IS110 family transposase</fullName>
    </submittedName>
</protein>
<evidence type="ECO:0000259" key="2">
    <source>
        <dbReference type="Pfam" id="PF02371"/>
    </source>
</evidence>
<feature type="domain" description="Transposase IS116/IS110/IS902 C-terminal" evidence="2">
    <location>
        <begin position="280"/>
        <end position="363"/>
    </location>
</feature>